<accession>A0ABX6RAS5</accession>
<evidence type="ECO:0000256" key="3">
    <source>
        <dbReference type="ARBA" id="ARBA00022679"/>
    </source>
</evidence>
<dbReference type="Gene3D" id="3.40.50.2000">
    <property type="entry name" value="Glycogen Phosphorylase B"/>
    <property type="match status" value="1"/>
</dbReference>
<evidence type="ECO:0000259" key="6">
    <source>
        <dbReference type="Pfam" id="PF13649"/>
    </source>
</evidence>
<dbReference type="SUPFAM" id="SSF53756">
    <property type="entry name" value="UDP-Glycosyltransferase/glycogen phosphorylase"/>
    <property type="match status" value="1"/>
</dbReference>
<dbReference type="Gene3D" id="3.40.50.150">
    <property type="entry name" value="Vaccinia Virus protein VP39"/>
    <property type="match status" value="1"/>
</dbReference>
<dbReference type="InterPro" id="IPR029063">
    <property type="entry name" value="SAM-dependent_MTases_sf"/>
</dbReference>
<evidence type="ECO:0000256" key="1">
    <source>
        <dbReference type="ARBA" id="ARBA00006739"/>
    </source>
</evidence>
<keyword evidence="4" id="KW-0175">Coiled coil</keyword>
<feature type="domain" description="Methyltransferase" evidence="6">
    <location>
        <begin position="50"/>
        <end position="138"/>
    </location>
</feature>
<dbReference type="SUPFAM" id="SSF53335">
    <property type="entry name" value="S-adenosyl-L-methionine-dependent methyltransferases"/>
    <property type="match status" value="1"/>
</dbReference>
<keyword evidence="8" id="KW-1185">Reference proteome</keyword>
<dbReference type="Gene3D" id="3.90.550.10">
    <property type="entry name" value="Spore Coat Polysaccharide Biosynthesis Protein SpsA, Chain A"/>
    <property type="match status" value="1"/>
</dbReference>
<sequence length="1143" mass="126417">MNSKEYWDGRFKGDWAENNGRRQSRFFAGLAVSVFPAWLRREFVAGASLLDWGCALGDGTEFLTQALPGCVVAGCDFSGEAIQQAAASYPDISFVRADLTAGGAPGQSWDFIFSSNTLEHFREPWSVFNELSRYARRGIVLLVPFREMVRIEEHHYTFLPDNVPVARADFHLCGSYIVNGAGIPDTEWAGEQALLIYVKSGDPLLAHLCLRDVAVEKDAAIDEAVSARLISDLRSEVDRIGIEGVETQIKLTAAHLRNIELEGRVTYEKENSMARIRERDKLEEVVASLRAELDLSEEHKRRLKQNTEALEESVSALQSKVAALAASDATARMSLEIATLVEEKKGLMERLRVMELQLAELDAAKTNFRYLEKKLSDEIAEITLKNEGLGVERDALIERLRAMEVQSGESAAAHAACIASERRIVAEMEKLLERQEVDLKAERMRVARDAAASKHSSLILARDLYDLAEVLLKRLDSAESQLNSVVASRSWTLTRPMRKLMGGLRGESAGVDGPQDAGAGPLRERMSALSSRLLELAEQRAPGGISGGRGRTIYIFTGVPFDDIGGGQRAAQFARVLLSRGECVTYVYAYPKWENGSVVESEVALPGLRHLYLKNVNADDVLKDSTSRDVAIFELPHASFVPYLERCNDTGAQTVFELIDAWDSSLGGDWYSDTILNQYILQSRLVVGTAKVLQQSLIERGRQDALYLPNAVNEDIFDCYRVFHRPVEYQEGFRSIVYFGSLYGEWFDWVSVNAAARLARDAKIYLIGDPPSGLQLEENVILLGGRKIDELPAYLQHCDVAILPFKPGRISDAVSPIKIFEYLAMNTLVVANDLPEIRDYPNVLIARDPEHFAELCANGSRAYVKESTDKFVMDNCWSARLDRIVPPLKLGNTVSAIVLMHNNVNIIGRCLQSLQKHAGDYIKEIIVVDNASVDGGPEYVEAAFPEVKLVRNTKNGCSSGRNLGVSHASGEYLAFFDSDQWITGRGGFEEALSLLESDVHLGAVGWAAGWFAAGNESFGGAIVDYLPARGTACREYLEKGYRSDIAYLGSGGLFVPRIVFDTVGGFDEFYDPTCFEDTDFTLAIKAAGFTIGYRNLQGIRHQAHQTTGASGQSDAYRTLFSRNSAYFGAKWAHRADLLVDVPS</sequence>
<evidence type="ECO:0000256" key="2">
    <source>
        <dbReference type="ARBA" id="ARBA00022676"/>
    </source>
</evidence>
<proteinExistence type="inferred from homology"/>
<dbReference type="InterPro" id="IPR041698">
    <property type="entry name" value="Methyltransf_25"/>
</dbReference>
<name>A0ABX6RAS5_PSEMX</name>
<dbReference type="PANTHER" id="PTHR43179:SF12">
    <property type="entry name" value="GALACTOFURANOSYLTRANSFERASE GLFT2"/>
    <property type="match status" value="1"/>
</dbReference>
<dbReference type="InterPro" id="IPR029044">
    <property type="entry name" value="Nucleotide-diphossugar_trans"/>
</dbReference>
<dbReference type="EMBL" id="CP060028">
    <property type="protein sequence ID" value="QND79890.1"/>
    <property type="molecule type" value="Genomic_DNA"/>
</dbReference>
<dbReference type="Proteomes" id="UP000515506">
    <property type="component" value="Chromosome"/>
</dbReference>
<feature type="coiled-coil region" evidence="4">
    <location>
        <begin position="279"/>
        <end position="364"/>
    </location>
</feature>
<dbReference type="RefSeq" id="WP_185895191.1">
    <property type="nucleotide sequence ID" value="NZ_CP060028.1"/>
</dbReference>
<evidence type="ECO:0000259" key="5">
    <source>
        <dbReference type="Pfam" id="PF00535"/>
    </source>
</evidence>
<evidence type="ECO:0000313" key="8">
    <source>
        <dbReference type="Proteomes" id="UP000515506"/>
    </source>
</evidence>
<organism evidence="7 8">
    <name type="scientific">Pseudoxanthomonas mexicana</name>
    <dbReference type="NCBI Taxonomy" id="128785"/>
    <lineage>
        <taxon>Bacteria</taxon>
        <taxon>Pseudomonadati</taxon>
        <taxon>Pseudomonadota</taxon>
        <taxon>Gammaproteobacteria</taxon>
        <taxon>Lysobacterales</taxon>
        <taxon>Lysobacteraceae</taxon>
        <taxon>Pseudoxanthomonas</taxon>
    </lineage>
</organism>
<dbReference type="InterPro" id="IPR001173">
    <property type="entry name" value="Glyco_trans_2-like"/>
</dbReference>
<keyword evidence="2" id="KW-0328">Glycosyltransferase</keyword>
<dbReference type="CDD" id="cd02440">
    <property type="entry name" value="AdoMet_MTases"/>
    <property type="match status" value="1"/>
</dbReference>
<dbReference type="Pfam" id="PF13692">
    <property type="entry name" value="Glyco_trans_1_4"/>
    <property type="match status" value="1"/>
</dbReference>
<evidence type="ECO:0000313" key="7">
    <source>
        <dbReference type="EMBL" id="QND79890.1"/>
    </source>
</evidence>
<dbReference type="SUPFAM" id="SSF53448">
    <property type="entry name" value="Nucleotide-diphospho-sugar transferases"/>
    <property type="match status" value="1"/>
</dbReference>
<keyword evidence="3" id="KW-0808">Transferase</keyword>
<gene>
    <name evidence="7" type="ORF">H4W19_16440</name>
</gene>
<evidence type="ECO:0000256" key="4">
    <source>
        <dbReference type="SAM" id="Coils"/>
    </source>
</evidence>
<feature type="coiled-coil region" evidence="4">
    <location>
        <begin position="418"/>
        <end position="445"/>
    </location>
</feature>
<dbReference type="PANTHER" id="PTHR43179">
    <property type="entry name" value="RHAMNOSYLTRANSFERASE WBBL"/>
    <property type="match status" value="1"/>
</dbReference>
<reference evidence="7 8" key="1">
    <citation type="submission" date="2020-08" db="EMBL/GenBank/DDBJ databases">
        <title>Streptomycin resistant and MDR strain, P. mexicana.</title>
        <authorList>
            <person name="Ganesh-kumar S."/>
            <person name="Zhe T."/>
            <person name="Yu Z."/>
            <person name="Min Y."/>
        </authorList>
    </citation>
    <scope>NUCLEOTIDE SEQUENCE [LARGE SCALE GENOMIC DNA]</scope>
    <source>
        <strain evidence="7 8">GTZY</strain>
    </source>
</reference>
<dbReference type="Pfam" id="PF00535">
    <property type="entry name" value="Glycos_transf_2"/>
    <property type="match status" value="1"/>
</dbReference>
<feature type="domain" description="Glycosyltransferase 2-like" evidence="5">
    <location>
        <begin position="895"/>
        <end position="1009"/>
    </location>
</feature>
<comment type="similarity">
    <text evidence="1">Belongs to the glycosyltransferase 2 family.</text>
</comment>
<protein>
    <submittedName>
        <fullName evidence="7">Glycosyltransferase</fullName>
    </submittedName>
</protein>
<dbReference type="Pfam" id="PF13649">
    <property type="entry name" value="Methyltransf_25"/>
    <property type="match status" value="1"/>
</dbReference>